<gene>
    <name evidence="3" type="ORF">ATEIFO6365_0014035600</name>
</gene>
<dbReference type="AlphaFoldDB" id="A0A5M3Z4Z4"/>
<comment type="caution">
    <text evidence="3">The sequence shown here is derived from an EMBL/GenBank/DDBJ whole genome shotgun (WGS) entry which is preliminary data.</text>
</comment>
<dbReference type="InterPro" id="IPR023210">
    <property type="entry name" value="NADP_OxRdtase_dom"/>
</dbReference>
<protein>
    <submittedName>
        <fullName evidence="3">Related to aryl-alcohol dehydrogenases</fullName>
    </submittedName>
</protein>
<evidence type="ECO:0000256" key="1">
    <source>
        <dbReference type="ARBA" id="ARBA00023002"/>
    </source>
</evidence>
<dbReference type="CDD" id="cd19079">
    <property type="entry name" value="AKR_EcYajO-like"/>
    <property type="match status" value="1"/>
</dbReference>
<name>A0A5M3Z4Z4_ASPTE</name>
<dbReference type="InterPro" id="IPR036812">
    <property type="entry name" value="NAD(P)_OxRdtase_dom_sf"/>
</dbReference>
<dbReference type="PANTHER" id="PTHR43364:SF15">
    <property type="entry name" value="ARYL-ALCOHOL DEHYDROGENASE AAD16-RELATED"/>
    <property type="match status" value="1"/>
</dbReference>
<keyword evidence="1" id="KW-0560">Oxidoreductase</keyword>
<dbReference type="OrthoDB" id="48988at2759"/>
<dbReference type="Gene3D" id="3.20.20.100">
    <property type="entry name" value="NADP-dependent oxidoreductase domain"/>
    <property type="match status" value="1"/>
</dbReference>
<sequence>MVSTSQHSYVRDLLTGPPPTRMTYNRLGKSGLKVSSIILGAMSFGSKDWQKWVLEEDEALPLLGYAYEVGINTWDTSDLYSNGVSEEIIAKALTTYKIPRANVVLMTKCRSAISASGEPQLSVFASTVNDGRMVNRAGLSRKHILDAAQASVKRLGTYIDVFQIQRMDPDVPREEIMKALNDVVEMGLARYIGASSMPAWEFQALQNVAKCHGWHQFISMQNYYNLLYREEEREMIPYCKDAGVGCIPWSPVARGILARPWNRIDENSSLRSQHDAALTRLYSRESQVEKAIVEIVEEIANERGVPMAVIATAWCLAKGVNPIVGLNSKDRIDDAVLAAKTILSEREIARLESAYQPRPVTGY</sequence>
<evidence type="ECO:0000313" key="4">
    <source>
        <dbReference type="Proteomes" id="UP000452235"/>
    </source>
</evidence>
<evidence type="ECO:0000256" key="2">
    <source>
        <dbReference type="ARBA" id="ARBA00038157"/>
    </source>
</evidence>
<accession>A0A5M3Z4Z4</accession>
<dbReference type="VEuPathDB" id="FungiDB:ATEG_07385"/>
<comment type="similarity">
    <text evidence="2">Belongs to the aldo/keto reductase family. Aldo/keto reductase 2 subfamily.</text>
</comment>
<dbReference type="InterPro" id="IPR050523">
    <property type="entry name" value="AKR_Detox_Biosynth"/>
</dbReference>
<dbReference type="EMBL" id="BLJY01000014">
    <property type="protein sequence ID" value="GFF21424.1"/>
    <property type="molecule type" value="Genomic_DNA"/>
</dbReference>
<evidence type="ECO:0000313" key="3">
    <source>
        <dbReference type="EMBL" id="GFF21424.1"/>
    </source>
</evidence>
<dbReference type="SUPFAM" id="SSF51430">
    <property type="entry name" value="NAD(P)-linked oxidoreductase"/>
    <property type="match status" value="1"/>
</dbReference>
<dbReference type="PANTHER" id="PTHR43364">
    <property type="entry name" value="NADH-SPECIFIC METHYLGLYOXAL REDUCTASE-RELATED"/>
    <property type="match status" value="1"/>
</dbReference>
<reference evidence="3 4" key="1">
    <citation type="submission" date="2020-01" db="EMBL/GenBank/DDBJ databases">
        <title>Aspergillus terreus IFO 6365 whole genome shotgun sequence.</title>
        <authorList>
            <person name="Kanamasa S."/>
            <person name="Takahashi H."/>
        </authorList>
    </citation>
    <scope>NUCLEOTIDE SEQUENCE [LARGE SCALE GENOMIC DNA]</scope>
    <source>
        <strain evidence="3 4">IFO 6365</strain>
    </source>
</reference>
<dbReference type="GO" id="GO:0005829">
    <property type="term" value="C:cytosol"/>
    <property type="evidence" value="ECO:0007669"/>
    <property type="project" value="UniProtKB-ARBA"/>
</dbReference>
<dbReference type="Pfam" id="PF00248">
    <property type="entry name" value="Aldo_ket_red"/>
    <property type="match status" value="1"/>
</dbReference>
<keyword evidence="4" id="KW-1185">Reference proteome</keyword>
<proteinExistence type="inferred from homology"/>
<organism evidence="3 4">
    <name type="scientific">Aspergillus terreus</name>
    <dbReference type="NCBI Taxonomy" id="33178"/>
    <lineage>
        <taxon>Eukaryota</taxon>
        <taxon>Fungi</taxon>
        <taxon>Dikarya</taxon>
        <taxon>Ascomycota</taxon>
        <taxon>Pezizomycotina</taxon>
        <taxon>Eurotiomycetes</taxon>
        <taxon>Eurotiomycetidae</taxon>
        <taxon>Eurotiales</taxon>
        <taxon>Aspergillaceae</taxon>
        <taxon>Aspergillus</taxon>
        <taxon>Aspergillus subgen. Circumdati</taxon>
    </lineage>
</organism>
<dbReference type="GO" id="GO:0016491">
    <property type="term" value="F:oxidoreductase activity"/>
    <property type="evidence" value="ECO:0007669"/>
    <property type="project" value="UniProtKB-KW"/>
</dbReference>
<dbReference type="FunFam" id="3.20.20.100:FF:000004">
    <property type="entry name" value="Oxidoreductase, aldo/keto reductase"/>
    <property type="match status" value="1"/>
</dbReference>
<dbReference type="Proteomes" id="UP000452235">
    <property type="component" value="Unassembled WGS sequence"/>
</dbReference>